<feature type="compositionally biased region" description="Polar residues" evidence="1">
    <location>
        <begin position="8"/>
        <end position="17"/>
    </location>
</feature>
<organism evidence="2 3">
    <name type="scientific">Orbilia blumenaviensis</name>
    <dbReference type="NCBI Taxonomy" id="1796055"/>
    <lineage>
        <taxon>Eukaryota</taxon>
        <taxon>Fungi</taxon>
        <taxon>Dikarya</taxon>
        <taxon>Ascomycota</taxon>
        <taxon>Pezizomycotina</taxon>
        <taxon>Orbiliomycetes</taxon>
        <taxon>Orbiliales</taxon>
        <taxon>Orbiliaceae</taxon>
        <taxon>Orbilia</taxon>
    </lineage>
</organism>
<dbReference type="EMBL" id="JAVHNS010000018">
    <property type="protein sequence ID" value="KAK6331355.1"/>
    <property type="molecule type" value="Genomic_DNA"/>
</dbReference>
<comment type="caution">
    <text evidence="2">The sequence shown here is derived from an EMBL/GenBank/DDBJ whole genome shotgun (WGS) entry which is preliminary data.</text>
</comment>
<gene>
    <name evidence="2" type="ORF">TWF730_004436</name>
</gene>
<proteinExistence type="predicted"/>
<protein>
    <submittedName>
        <fullName evidence="2">Uncharacterized protein</fullName>
    </submittedName>
</protein>
<evidence type="ECO:0000256" key="1">
    <source>
        <dbReference type="SAM" id="MobiDB-lite"/>
    </source>
</evidence>
<reference evidence="2 3" key="1">
    <citation type="submission" date="2019-10" db="EMBL/GenBank/DDBJ databases">
        <authorList>
            <person name="Palmer J.M."/>
        </authorList>
    </citation>
    <scope>NUCLEOTIDE SEQUENCE [LARGE SCALE GENOMIC DNA]</scope>
    <source>
        <strain evidence="2 3">TWF730</strain>
    </source>
</reference>
<evidence type="ECO:0000313" key="3">
    <source>
        <dbReference type="Proteomes" id="UP001373714"/>
    </source>
</evidence>
<dbReference type="Proteomes" id="UP001373714">
    <property type="component" value="Unassembled WGS sequence"/>
</dbReference>
<keyword evidence="3" id="KW-1185">Reference proteome</keyword>
<sequence>MEALGVSRTPTSNNTRGNEIRSAESVPPNKKHFSLSEIYKDNKLNEAEEAPPTELFGLCPGSTKAGDFLCIIYGCSVPVILRPIDDFSNKGPRRLYKGKDIGCSQSSRYSVVGEAYVHGKMDGEAIDTYLAAESSLSKHESSPDGTKASNDIAKGTLGYEWEFNLI</sequence>
<name>A0AAV9TYH0_9PEZI</name>
<accession>A0AAV9TYH0</accession>
<feature type="region of interest" description="Disordered" evidence="1">
    <location>
        <begin position="1"/>
        <end position="29"/>
    </location>
</feature>
<evidence type="ECO:0000313" key="2">
    <source>
        <dbReference type="EMBL" id="KAK6331355.1"/>
    </source>
</evidence>
<dbReference type="AlphaFoldDB" id="A0AAV9TYH0"/>